<dbReference type="HOGENOM" id="CLU_185114_0_0_5"/>
<reference evidence="2 3" key="1">
    <citation type="journal article" date="2006" name="J. Bacteriol.">
        <title>Comparative genomic analysis of three strains of Ehrlichia ruminantium reveals an active process of genome size plasticity.</title>
        <authorList>
            <person name="Frutos R."/>
            <person name="Viari A."/>
            <person name="Ferraz C."/>
            <person name="Morgat A."/>
            <person name="Eychenie S."/>
            <person name="Kandassami Y."/>
            <person name="Chantal I."/>
            <person name="Bensaid A."/>
            <person name="Coissac E."/>
            <person name="Vachiery N."/>
            <person name="Demaille J."/>
            <person name="Martinez D."/>
        </authorList>
    </citation>
    <scope>NUCLEOTIDE SEQUENCE [LARGE SCALE GENOMIC DNA]</scope>
    <source>
        <strain evidence="2 3">Welgevonden</strain>
    </source>
</reference>
<dbReference type="KEGG" id="erw:ERWE_CDS_04500"/>
<name>A0A0H3M8B7_EHRRW</name>
<keyword evidence="1" id="KW-0812">Transmembrane</keyword>
<feature type="transmembrane region" description="Helical" evidence="1">
    <location>
        <begin position="38"/>
        <end position="56"/>
    </location>
</feature>
<dbReference type="EMBL" id="CR925678">
    <property type="protein sequence ID" value="CAI26944.1"/>
    <property type="molecule type" value="Genomic_DNA"/>
</dbReference>
<gene>
    <name evidence="2" type="ordered locus">ERWE_CDS_04500</name>
</gene>
<evidence type="ECO:0000313" key="3">
    <source>
        <dbReference type="Proteomes" id="UP000001021"/>
    </source>
</evidence>
<protein>
    <submittedName>
        <fullName evidence="2">Uncharacterized protein</fullName>
    </submittedName>
</protein>
<accession>A0A0H3M8B7</accession>
<dbReference type="AlphaFoldDB" id="A0A0H3M8B7"/>
<dbReference type="Proteomes" id="UP000001021">
    <property type="component" value="Chromosome"/>
</dbReference>
<keyword evidence="1" id="KW-0472">Membrane</keyword>
<evidence type="ECO:0000313" key="2">
    <source>
        <dbReference type="EMBL" id="CAI26944.1"/>
    </source>
</evidence>
<keyword evidence="1" id="KW-1133">Transmembrane helix</keyword>
<sequence>MFYITNHTDIIFFNMAILLCRTILLIISICFEKKYLKAYVWYTIVILVFHDRYLALQNCFYIKQ</sequence>
<proteinExistence type="predicted"/>
<evidence type="ECO:0000256" key="1">
    <source>
        <dbReference type="SAM" id="Phobius"/>
    </source>
</evidence>
<feature type="transmembrane region" description="Helical" evidence="1">
    <location>
        <begin position="12"/>
        <end position="31"/>
    </location>
</feature>
<organism evidence="2 3">
    <name type="scientific">Ehrlichia ruminantium (strain Welgevonden)</name>
    <dbReference type="NCBI Taxonomy" id="254945"/>
    <lineage>
        <taxon>Bacteria</taxon>
        <taxon>Pseudomonadati</taxon>
        <taxon>Pseudomonadota</taxon>
        <taxon>Alphaproteobacteria</taxon>
        <taxon>Rickettsiales</taxon>
        <taxon>Anaplasmataceae</taxon>
        <taxon>Ehrlichia</taxon>
    </lineage>
</organism>
<keyword evidence="3" id="KW-1185">Reference proteome</keyword>